<protein>
    <recommendedName>
        <fullName evidence="7">Inorganic pyrophosphatase</fullName>
        <ecNumber evidence="7">3.6.1.1</ecNumber>
    </recommendedName>
    <alternativeName>
        <fullName evidence="7">Pyrophosphate phospho-hydrolase</fullName>
        <shortName evidence="7">PPase</shortName>
    </alternativeName>
</protein>
<evidence type="ECO:0000256" key="2">
    <source>
        <dbReference type="ARBA" id="ARBA00022490"/>
    </source>
</evidence>
<evidence type="ECO:0000256" key="1">
    <source>
        <dbReference type="ARBA" id="ARBA00001946"/>
    </source>
</evidence>
<reference evidence="8" key="1">
    <citation type="submission" date="2020-01" db="EMBL/GenBank/DDBJ databases">
        <authorList>
            <person name="Meier V. D."/>
            <person name="Meier V D."/>
        </authorList>
    </citation>
    <scope>NUCLEOTIDE SEQUENCE</scope>
    <source>
        <strain evidence="8">HLG_WM_MAG_01</strain>
    </source>
</reference>
<name>A0A6S6TW98_9BACT</name>
<proteinExistence type="inferred from homology"/>
<sequence>MDISKIGHGENPDAIKAIIEVPLNSAIKYEIDKDSGAVEVDRVLYSSMHYPANYGFVANTLSDDGDPADILVLCDYPLQAGSFIKCRLVGVLMTEDESGGDEKLIAVPTVKIDPTYANINDLGDVPEHTLNRIKNFFETYKILEPNKWVKVSGFKDKAAATAILDKAIKNYK</sequence>
<dbReference type="Pfam" id="PF00719">
    <property type="entry name" value="Pyrophosphatase"/>
    <property type="match status" value="1"/>
</dbReference>
<comment type="cofactor">
    <cofactor evidence="1 7">
        <name>Mg(2+)</name>
        <dbReference type="ChEBI" id="CHEBI:18420"/>
    </cofactor>
</comment>
<dbReference type="SUPFAM" id="SSF50324">
    <property type="entry name" value="Inorganic pyrophosphatase"/>
    <property type="match status" value="1"/>
</dbReference>
<accession>A0A6S6TW98</accession>
<dbReference type="AlphaFoldDB" id="A0A6S6TW98"/>
<evidence type="ECO:0000256" key="3">
    <source>
        <dbReference type="ARBA" id="ARBA00022723"/>
    </source>
</evidence>
<comment type="similarity">
    <text evidence="7">Belongs to the PPase family.</text>
</comment>
<dbReference type="PANTHER" id="PTHR10286">
    <property type="entry name" value="INORGANIC PYROPHOSPHATASE"/>
    <property type="match status" value="1"/>
</dbReference>
<keyword evidence="2 7" id="KW-0963">Cytoplasm</keyword>
<feature type="binding site" evidence="7">
    <location>
        <position position="69"/>
    </location>
    <ligand>
        <name>Mg(2+)</name>
        <dbReference type="ChEBI" id="CHEBI:18420"/>
        <label>1</label>
    </ligand>
</feature>
<feature type="binding site" evidence="7">
    <location>
        <position position="64"/>
    </location>
    <ligand>
        <name>Mg(2+)</name>
        <dbReference type="ChEBI" id="CHEBI:18420"/>
        <label>1</label>
    </ligand>
</feature>
<dbReference type="FunFam" id="3.90.80.10:FF:000003">
    <property type="entry name" value="Inorganic pyrophosphatase"/>
    <property type="match status" value="1"/>
</dbReference>
<dbReference type="Gene3D" id="3.90.80.10">
    <property type="entry name" value="Inorganic pyrophosphatase"/>
    <property type="match status" value="1"/>
</dbReference>
<evidence type="ECO:0000256" key="4">
    <source>
        <dbReference type="ARBA" id="ARBA00022801"/>
    </source>
</evidence>
<dbReference type="GO" id="GO:0000287">
    <property type="term" value="F:magnesium ion binding"/>
    <property type="evidence" value="ECO:0007669"/>
    <property type="project" value="UniProtKB-UniRule"/>
</dbReference>
<dbReference type="InterPro" id="IPR036649">
    <property type="entry name" value="Pyrophosphatase_sf"/>
</dbReference>
<feature type="binding site" evidence="7">
    <location>
        <position position="140"/>
    </location>
    <ligand>
        <name>substrate</name>
    </ligand>
</feature>
<feature type="binding site" evidence="7">
    <location>
        <position position="101"/>
    </location>
    <ligand>
        <name>Mg(2+)</name>
        <dbReference type="ChEBI" id="CHEBI:18420"/>
        <label>1</label>
    </ligand>
</feature>
<keyword evidence="3 7" id="KW-0479">Metal-binding</keyword>
<dbReference type="EC" id="3.6.1.1" evidence="7"/>
<feature type="binding site" evidence="7">
    <location>
        <position position="69"/>
    </location>
    <ligand>
        <name>Mg(2+)</name>
        <dbReference type="ChEBI" id="CHEBI:18420"/>
        <label>2</label>
    </ligand>
</feature>
<gene>
    <name evidence="7" type="primary">ppa</name>
    <name evidence="8" type="ORF">HELGO_WM963</name>
</gene>
<dbReference type="GO" id="GO:0005737">
    <property type="term" value="C:cytoplasm"/>
    <property type="evidence" value="ECO:0007669"/>
    <property type="project" value="UniProtKB-SubCell"/>
</dbReference>
<evidence type="ECO:0000313" key="8">
    <source>
        <dbReference type="EMBL" id="CAA6823675.1"/>
    </source>
</evidence>
<comment type="subcellular location">
    <subcellularLocation>
        <location evidence="7">Cytoplasm</location>
    </subcellularLocation>
</comment>
<dbReference type="EMBL" id="CACVAS010000117">
    <property type="protein sequence ID" value="CAA6823675.1"/>
    <property type="molecule type" value="Genomic_DNA"/>
</dbReference>
<evidence type="ECO:0000256" key="7">
    <source>
        <dbReference type="HAMAP-Rule" id="MF_00209"/>
    </source>
</evidence>
<comment type="catalytic activity">
    <reaction evidence="6 7">
        <text>diphosphate + H2O = 2 phosphate + H(+)</text>
        <dbReference type="Rhea" id="RHEA:24576"/>
        <dbReference type="ChEBI" id="CHEBI:15377"/>
        <dbReference type="ChEBI" id="CHEBI:15378"/>
        <dbReference type="ChEBI" id="CHEBI:33019"/>
        <dbReference type="ChEBI" id="CHEBI:43474"/>
        <dbReference type="EC" id="3.6.1.1"/>
    </reaction>
</comment>
<dbReference type="CDD" id="cd00412">
    <property type="entry name" value="pyrophosphatase"/>
    <property type="match status" value="1"/>
</dbReference>
<dbReference type="HAMAP" id="MF_00209">
    <property type="entry name" value="Inorganic_PPase"/>
    <property type="match status" value="1"/>
</dbReference>
<feature type="binding site" evidence="7">
    <location>
        <position position="28"/>
    </location>
    <ligand>
        <name>substrate</name>
    </ligand>
</feature>
<comment type="subunit">
    <text evidence="7">Homohexamer.</text>
</comment>
<keyword evidence="4 7" id="KW-0378">Hydrolase</keyword>
<dbReference type="GO" id="GO:0006796">
    <property type="term" value="P:phosphate-containing compound metabolic process"/>
    <property type="evidence" value="ECO:0007669"/>
    <property type="project" value="InterPro"/>
</dbReference>
<feature type="binding site" evidence="7">
    <location>
        <position position="54"/>
    </location>
    <ligand>
        <name>substrate</name>
    </ligand>
</feature>
<dbReference type="InterPro" id="IPR008162">
    <property type="entry name" value="Pyrophosphatase"/>
</dbReference>
<dbReference type="GO" id="GO:0004427">
    <property type="term" value="F:inorganic diphosphate phosphatase activity"/>
    <property type="evidence" value="ECO:0007669"/>
    <property type="project" value="UniProtKB-UniRule"/>
</dbReference>
<evidence type="ECO:0000256" key="6">
    <source>
        <dbReference type="ARBA" id="ARBA00047820"/>
    </source>
</evidence>
<organism evidence="8">
    <name type="scientific">uncultured Sulfurovum sp</name>
    <dbReference type="NCBI Taxonomy" id="269237"/>
    <lineage>
        <taxon>Bacteria</taxon>
        <taxon>Pseudomonadati</taxon>
        <taxon>Campylobacterota</taxon>
        <taxon>Epsilonproteobacteria</taxon>
        <taxon>Campylobacterales</taxon>
        <taxon>Sulfurovaceae</taxon>
        <taxon>Sulfurovum</taxon>
        <taxon>environmental samples</taxon>
    </lineage>
</organism>
<comment type="function">
    <text evidence="7">Catalyzes the hydrolysis of inorganic pyrophosphate (PPi) forming two phosphate ions.</text>
</comment>
<evidence type="ECO:0000256" key="5">
    <source>
        <dbReference type="ARBA" id="ARBA00022842"/>
    </source>
</evidence>
<keyword evidence="5 7" id="KW-0460">Magnesium</keyword>
<dbReference type="NCBIfam" id="NF002317">
    <property type="entry name" value="PRK01250.1"/>
    <property type="match status" value="1"/>
</dbReference>
<feature type="binding site" evidence="7">
    <location>
        <position position="42"/>
    </location>
    <ligand>
        <name>substrate</name>
    </ligand>
</feature>